<proteinExistence type="predicted"/>
<feature type="region of interest" description="Disordered" evidence="1">
    <location>
        <begin position="279"/>
        <end position="317"/>
    </location>
</feature>
<evidence type="ECO:0000313" key="2">
    <source>
        <dbReference type="EMBL" id="MDA4844013.1"/>
    </source>
</evidence>
<name>A0ABT4VJ03_9HYPH</name>
<comment type="caution">
    <text evidence="2">The sequence shown here is derived from an EMBL/GenBank/DDBJ whole genome shotgun (WGS) entry which is preliminary data.</text>
</comment>
<accession>A0ABT4VJ03</accession>
<evidence type="ECO:0000256" key="1">
    <source>
        <dbReference type="SAM" id="MobiDB-lite"/>
    </source>
</evidence>
<dbReference type="RefSeq" id="WP_271087533.1">
    <property type="nucleotide sequence ID" value="NZ_JAPJZH010000001.1"/>
</dbReference>
<reference evidence="2" key="1">
    <citation type="submission" date="2022-11" db="EMBL/GenBank/DDBJ databases">
        <title>Hoeflea poritis sp. nov., isolated from scleractinian coral Porites lutea.</title>
        <authorList>
            <person name="Zhang G."/>
            <person name="Wei Q."/>
            <person name="Cai L."/>
        </authorList>
    </citation>
    <scope>NUCLEOTIDE SEQUENCE</scope>
    <source>
        <strain evidence="2">E7-10</strain>
    </source>
</reference>
<dbReference type="Proteomes" id="UP001148313">
    <property type="component" value="Unassembled WGS sequence"/>
</dbReference>
<organism evidence="2 3">
    <name type="scientific">Hoeflea poritis</name>
    <dbReference type="NCBI Taxonomy" id="2993659"/>
    <lineage>
        <taxon>Bacteria</taxon>
        <taxon>Pseudomonadati</taxon>
        <taxon>Pseudomonadota</taxon>
        <taxon>Alphaproteobacteria</taxon>
        <taxon>Hyphomicrobiales</taxon>
        <taxon>Rhizobiaceae</taxon>
        <taxon>Hoeflea</taxon>
    </lineage>
</organism>
<gene>
    <name evidence="2" type="ORF">OOZ53_01570</name>
</gene>
<keyword evidence="3" id="KW-1185">Reference proteome</keyword>
<protein>
    <submittedName>
        <fullName evidence="2">Uncharacterized protein</fullName>
    </submittedName>
</protein>
<dbReference type="EMBL" id="JAPJZH010000001">
    <property type="protein sequence ID" value="MDA4844013.1"/>
    <property type="molecule type" value="Genomic_DNA"/>
</dbReference>
<evidence type="ECO:0000313" key="3">
    <source>
        <dbReference type="Proteomes" id="UP001148313"/>
    </source>
</evidence>
<sequence length="317" mass="35061">MSEKRYTLRLAYFPIELSGGNRGRSGTANLPTGYNHAFFLIYDNEGELFEEINGFATDKHGAKKAIGSPLDSSDRLKIHIFGKNGDLGPQKNERVLYDNLTEVELKALMATVYSLKDELDKRDLHYRLLSQNSNSVAATLMEAWGFKRSDLFRSDFSRNADAEDLPTKGSLPGAERVLLHNKKMADYAQRTQSLVQGFDAIERSLASDSPTVRYNGVASGLKKISPHIRALDDNATKRYLQEANRRLGFGAIGESGSFGSQSASGLVQQLDFNISQRRLGKPGGIDVPVPQRSPAVRQNPLRLNHKPHANQNQGTGQ</sequence>